<keyword evidence="1" id="KW-0472">Membrane</keyword>
<dbReference type="EMBL" id="CP102290">
    <property type="protein sequence ID" value="UWP60463.1"/>
    <property type="molecule type" value="Genomic_DNA"/>
</dbReference>
<protein>
    <submittedName>
        <fullName evidence="2">Uncharacterized protein</fullName>
    </submittedName>
</protein>
<gene>
    <name evidence="2" type="ORF">NQ502_05325</name>
</gene>
<keyword evidence="3" id="KW-1185">Reference proteome</keyword>
<name>A0ABY5VJX1_9FIRM</name>
<dbReference type="Proteomes" id="UP001060164">
    <property type="component" value="Chromosome"/>
</dbReference>
<reference evidence="2" key="1">
    <citation type="journal article" date="2022" name="Cell">
        <title>Design, construction, and in vivo augmentation of a complex gut microbiome.</title>
        <authorList>
            <person name="Cheng A.G."/>
            <person name="Ho P.Y."/>
            <person name="Aranda-Diaz A."/>
            <person name="Jain S."/>
            <person name="Yu F.B."/>
            <person name="Meng X."/>
            <person name="Wang M."/>
            <person name="Iakiviak M."/>
            <person name="Nagashima K."/>
            <person name="Zhao A."/>
            <person name="Murugkar P."/>
            <person name="Patil A."/>
            <person name="Atabakhsh K."/>
            <person name="Weakley A."/>
            <person name="Yan J."/>
            <person name="Brumbaugh A.R."/>
            <person name="Higginbottom S."/>
            <person name="Dimas A."/>
            <person name="Shiver A.L."/>
            <person name="Deutschbauer A."/>
            <person name="Neff N."/>
            <person name="Sonnenburg J.L."/>
            <person name="Huang K.C."/>
            <person name="Fischbach M.A."/>
        </authorList>
    </citation>
    <scope>NUCLEOTIDE SEQUENCE</scope>
    <source>
        <strain evidence="2">DSM 19829</strain>
    </source>
</reference>
<dbReference type="RefSeq" id="WP_028529104.1">
    <property type="nucleotide sequence ID" value="NZ_CABLBR010000019.1"/>
</dbReference>
<evidence type="ECO:0000256" key="1">
    <source>
        <dbReference type="SAM" id="Phobius"/>
    </source>
</evidence>
<accession>A0ABY5VJX1</accession>
<organism evidence="2 3">
    <name type="scientific">Ruminococcus gauvreauii</name>
    <dbReference type="NCBI Taxonomy" id="438033"/>
    <lineage>
        <taxon>Bacteria</taxon>
        <taxon>Bacillati</taxon>
        <taxon>Bacillota</taxon>
        <taxon>Clostridia</taxon>
        <taxon>Eubacteriales</taxon>
        <taxon>Oscillospiraceae</taxon>
        <taxon>Ruminococcus</taxon>
    </lineage>
</organism>
<feature type="transmembrane region" description="Helical" evidence="1">
    <location>
        <begin position="9"/>
        <end position="26"/>
    </location>
</feature>
<proteinExistence type="predicted"/>
<sequence>MKRSLLKGLILGTIFVFSIILFSNILNKDVSEETGKMGEPTLPVLYMELADMPVNPMYGYYGEMQPQYYRESITPLTTKRELSVTVNTYGNDIKSISYKVMSADGSETVENGKIGKLTREDSYVTADFKLENRILMNQEYLLCFQVDCGKEEPVSYYTRIVQRAGLNVSQYLQFVRDFYEKCFNKETARDLTRYLEPDETVTNSSFTKINIHSSFDQLTWGTLAPKLWRKAVPTIREINETTCTIVQTYEMTAKDAEDNTEYYNVEEYYRMRYSQSRVMLLDFERSAQEIFDGSLPVLTKQGINLGIVDSQIQYMSNQNADIIAFVQEGELWSYNRSANKAAHVFGFRGTEHAENADERKSNSQHDIKIIRVEESGDLDFVVYGYMNCGDHEGYTGVSVYHYSAERNVSEEQVFIPSTMSYDFLKDDVEKLSYVNQDDQLYLLLENSLFHVDIQGKTYDTILEDISPDCMVVSKSQASVAWMDQMQEYASSSLTVMDLNSGEQRVEEAGNGQKIRALGFINEDLIYGLARDEDIVTDAAGNTTFAMHNVRIQNFEGEIVKEYQQDGIWVSAAVFQEGLVELKRVQWQENAYVPVASENIMNNLQTSEETVSIHLSVSSRKGTQVALDFSKSAKSKAMLVVETEYVIPKSSTVMELEIPKANQQLYYIYAKGAFYGAETKSNLAIMTANDQAGVVLNGDQQYVWERGNRKDKIQIAAEEIPESVLSGTLDEHALADALGGDFTALNMTGCTLESVLYQVSEGRAVVALTPTRESVVIIGYDIYNTILYNPATQETYYYGMNDSTSLFESAGNVFLGYMETLEARTGK</sequence>
<evidence type="ECO:0000313" key="2">
    <source>
        <dbReference type="EMBL" id="UWP60463.1"/>
    </source>
</evidence>
<keyword evidence="1" id="KW-0812">Transmembrane</keyword>
<keyword evidence="1" id="KW-1133">Transmembrane helix</keyword>
<evidence type="ECO:0000313" key="3">
    <source>
        <dbReference type="Proteomes" id="UP001060164"/>
    </source>
</evidence>